<dbReference type="KEGG" id="sno:Snov_3952"/>
<dbReference type="AlphaFoldDB" id="D6ZZM7"/>
<feature type="transmembrane region" description="Helical" evidence="1">
    <location>
        <begin position="26"/>
        <end position="48"/>
    </location>
</feature>
<evidence type="ECO:0000313" key="3">
    <source>
        <dbReference type="Proteomes" id="UP000006633"/>
    </source>
</evidence>
<sequence>MLRLLLGLVGAELRFAVRRATTTAILLAIGVLLISVSLFALLVAVFILLAERYDPATSALIIFGFTLVVGLIFLVVALMRTRRRPAPLGYGAYPGLGAVPPVTPPPGPAPPPKASTVLTIAAGAALIGLILGRRV</sequence>
<proteinExistence type="predicted"/>
<dbReference type="EMBL" id="CP002026">
    <property type="protein sequence ID" value="ADH91222.1"/>
    <property type="molecule type" value="Genomic_DNA"/>
</dbReference>
<dbReference type="Pfam" id="PF07332">
    <property type="entry name" value="Phage_holin_3_6"/>
    <property type="match status" value="1"/>
</dbReference>
<accession>D6ZZM7</accession>
<keyword evidence="1" id="KW-0812">Transmembrane</keyword>
<protein>
    <submittedName>
        <fullName evidence="2">Uncharacterized protein</fullName>
    </submittedName>
</protein>
<evidence type="ECO:0000256" key="1">
    <source>
        <dbReference type="SAM" id="Phobius"/>
    </source>
</evidence>
<gene>
    <name evidence="2" type="ordered locus">Snov_3952</name>
</gene>
<name>D6ZZM7_ANCN5</name>
<keyword evidence="1" id="KW-0472">Membrane</keyword>
<dbReference type="HOGENOM" id="CLU_1884514_0_0_5"/>
<organism evidence="2 3">
    <name type="scientific">Ancylobacter novellus (strain ATCC 8093 / DSM 506 / JCM 20403 / CCM 1077 / IAM 12100 / NBRC 12443 / NCIMB 10456)</name>
    <name type="common">Starkeya novella</name>
    <dbReference type="NCBI Taxonomy" id="639283"/>
    <lineage>
        <taxon>Bacteria</taxon>
        <taxon>Pseudomonadati</taxon>
        <taxon>Pseudomonadota</taxon>
        <taxon>Alphaproteobacteria</taxon>
        <taxon>Hyphomicrobiales</taxon>
        <taxon>Xanthobacteraceae</taxon>
        <taxon>Ancylobacter</taxon>
    </lineage>
</organism>
<dbReference type="InterPro" id="IPR009937">
    <property type="entry name" value="Phage_holin_3_6"/>
</dbReference>
<feature type="transmembrane region" description="Helical" evidence="1">
    <location>
        <begin position="60"/>
        <end position="79"/>
    </location>
</feature>
<keyword evidence="3" id="KW-1185">Reference proteome</keyword>
<dbReference type="RefSeq" id="WP_013168723.1">
    <property type="nucleotide sequence ID" value="NC_014217.1"/>
</dbReference>
<dbReference type="Proteomes" id="UP000006633">
    <property type="component" value="Chromosome"/>
</dbReference>
<keyword evidence="1" id="KW-1133">Transmembrane helix</keyword>
<dbReference type="STRING" id="639283.Snov_3952"/>
<feature type="transmembrane region" description="Helical" evidence="1">
    <location>
        <begin position="114"/>
        <end position="132"/>
    </location>
</feature>
<dbReference type="eggNOG" id="ENOG5031ATM">
    <property type="taxonomic scope" value="Bacteria"/>
</dbReference>
<reference evidence="2 3" key="1">
    <citation type="journal article" date="2012" name="Stand. Genomic Sci.">
        <title>Complete genome sequence of the facultatively chemolithoautotrophic and methylotrophic alpha Proteobacterium Starkeya novella type strain (ATCC 8093(T)).</title>
        <authorList>
            <person name="Kappler U."/>
            <person name="Davenport K."/>
            <person name="Beatson S."/>
            <person name="Lucas S."/>
            <person name="Lapidus A."/>
            <person name="Copeland A."/>
            <person name="Berry K.W."/>
            <person name="Glavina Del Rio T."/>
            <person name="Hammon N."/>
            <person name="Dalin E."/>
            <person name="Tice H."/>
            <person name="Pitluck S."/>
            <person name="Richardson P."/>
            <person name="Bruce D."/>
            <person name="Goodwin L.A."/>
            <person name="Han C."/>
            <person name="Tapia R."/>
            <person name="Detter J.C."/>
            <person name="Chang Y.J."/>
            <person name="Jeffries C.D."/>
            <person name="Land M."/>
            <person name="Hauser L."/>
            <person name="Kyrpides N.C."/>
            <person name="Goker M."/>
            <person name="Ivanova N."/>
            <person name="Klenk H.P."/>
            <person name="Woyke T."/>
        </authorList>
    </citation>
    <scope>NUCLEOTIDE SEQUENCE [LARGE SCALE GENOMIC DNA]</scope>
    <source>
        <strain evidence="3">ATCC 8093 / DSM 506 / JCM 20403 / CCM 1077 / IAM 12100 / NBRC 12443 / NCIMB 10456</strain>
    </source>
</reference>
<evidence type="ECO:0000313" key="2">
    <source>
        <dbReference type="EMBL" id="ADH91222.1"/>
    </source>
</evidence>